<proteinExistence type="predicted"/>
<name>A0A2P7V2L7_9BACL</name>
<evidence type="ECO:0000313" key="3">
    <source>
        <dbReference type="Proteomes" id="UP000240419"/>
    </source>
</evidence>
<protein>
    <recommendedName>
        <fullName evidence="4">DoxX family protein</fullName>
    </recommendedName>
</protein>
<feature type="transmembrane region" description="Helical" evidence="1">
    <location>
        <begin position="57"/>
        <end position="76"/>
    </location>
</feature>
<accession>A0A2P7V2L7</accession>
<comment type="caution">
    <text evidence="2">The sequence shown here is derived from an EMBL/GenBank/DDBJ whole genome shotgun (WGS) entry which is preliminary data.</text>
</comment>
<evidence type="ECO:0000313" key="2">
    <source>
        <dbReference type="EMBL" id="PSJ93464.1"/>
    </source>
</evidence>
<gene>
    <name evidence="2" type="ORF">C7R93_18260</name>
</gene>
<dbReference type="RefSeq" id="WP_106840154.1">
    <property type="nucleotide sequence ID" value="NZ_JARMEZ010000013.1"/>
</dbReference>
<feature type="transmembrane region" description="Helical" evidence="1">
    <location>
        <begin position="33"/>
        <end position="50"/>
    </location>
</feature>
<sequence>MIGQFSPPKAFTFDPSQDEPLILAWHFFGYSRFYEIFIGVAELACALLILFPRTRTIAAVCLFPITLNITVVNFAFDISAQNYSLLLTVMCGLLLWVDRKKLCGLLAK</sequence>
<keyword evidence="1" id="KW-0812">Transmembrane</keyword>
<dbReference type="EMBL" id="PXZM01000029">
    <property type="protein sequence ID" value="PSJ93464.1"/>
    <property type="molecule type" value="Genomic_DNA"/>
</dbReference>
<dbReference type="AlphaFoldDB" id="A0A2P7V2L7"/>
<feature type="transmembrane region" description="Helical" evidence="1">
    <location>
        <begin position="82"/>
        <end position="98"/>
    </location>
</feature>
<keyword evidence="1" id="KW-1133">Transmembrane helix</keyword>
<evidence type="ECO:0000256" key="1">
    <source>
        <dbReference type="SAM" id="Phobius"/>
    </source>
</evidence>
<evidence type="ECO:0008006" key="4">
    <source>
        <dbReference type="Google" id="ProtNLM"/>
    </source>
</evidence>
<keyword evidence="1" id="KW-0472">Membrane</keyword>
<reference evidence="2 3" key="1">
    <citation type="submission" date="2018-03" db="EMBL/GenBank/DDBJ databases">
        <title>Brevisbacillus phylogenomics.</title>
        <authorList>
            <person name="Dunlap C."/>
        </authorList>
    </citation>
    <scope>NUCLEOTIDE SEQUENCE [LARGE SCALE GENOMIC DNA]</scope>
    <source>
        <strain evidence="2 3">NRRL NRS-1210</strain>
    </source>
</reference>
<dbReference type="Proteomes" id="UP000240419">
    <property type="component" value="Unassembled WGS sequence"/>
</dbReference>
<keyword evidence="3" id="KW-1185">Reference proteome</keyword>
<organism evidence="2 3">
    <name type="scientific">Brevibacillus fortis</name>
    <dbReference type="NCBI Taxonomy" id="2126352"/>
    <lineage>
        <taxon>Bacteria</taxon>
        <taxon>Bacillati</taxon>
        <taxon>Bacillota</taxon>
        <taxon>Bacilli</taxon>
        <taxon>Bacillales</taxon>
        <taxon>Paenibacillaceae</taxon>
        <taxon>Brevibacillus</taxon>
    </lineage>
</organism>
<dbReference type="OrthoDB" id="3686926at2"/>